<dbReference type="PANTHER" id="PTHR43217:SF2">
    <property type="entry name" value="SUCCINATE-SEMIALDEHYDE DEHYDROGENASE [NADP(+)]"/>
    <property type="match status" value="1"/>
</dbReference>
<dbReference type="InterPro" id="IPR016163">
    <property type="entry name" value="Ald_DH_C"/>
</dbReference>
<dbReference type="EMBL" id="QFOH01000001">
    <property type="protein sequence ID" value="PZP26828.1"/>
    <property type="molecule type" value="Genomic_DNA"/>
</dbReference>
<dbReference type="PANTHER" id="PTHR43217">
    <property type="entry name" value="SUCCINATE SEMIALDEHYDE DEHYDROGENASE [NAD(P)+] SAD"/>
    <property type="match status" value="1"/>
</dbReference>
<accession>A0A2W5D8I3</accession>
<dbReference type="Proteomes" id="UP000249198">
    <property type="component" value="Unassembled WGS sequence"/>
</dbReference>
<dbReference type="InterPro" id="IPR044148">
    <property type="entry name" value="ALDH_GabD1-like"/>
</dbReference>
<evidence type="ECO:0000256" key="3">
    <source>
        <dbReference type="ARBA" id="ARBA00023002"/>
    </source>
</evidence>
<dbReference type="GO" id="GO:0004030">
    <property type="term" value="F:aldehyde dehydrogenase [NAD(P)+] activity"/>
    <property type="evidence" value="ECO:0007669"/>
    <property type="project" value="InterPro"/>
</dbReference>
<dbReference type="Gene3D" id="3.40.605.10">
    <property type="entry name" value="Aldehyde Dehydrogenase, Chain A, domain 1"/>
    <property type="match status" value="1"/>
</dbReference>
<feature type="domain" description="Aldehyde dehydrogenase" evidence="4">
    <location>
        <begin position="3"/>
        <end position="453"/>
    </location>
</feature>
<dbReference type="GO" id="GO:0004777">
    <property type="term" value="F:succinate-semialdehyde dehydrogenase (NAD+) activity"/>
    <property type="evidence" value="ECO:0007669"/>
    <property type="project" value="TreeGrafter"/>
</dbReference>
<protein>
    <submittedName>
        <fullName evidence="5">Succinate-semialdehyde dehydrogenase</fullName>
    </submittedName>
</protein>
<name>A0A2W5D8I3_9PSED</name>
<keyword evidence="2" id="KW-0521">NADP</keyword>
<dbReference type="RefSeq" id="WP_273228877.1">
    <property type="nucleotide sequence ID" value="NZ_QFOH01000001.1"/>
</dbReference>
<evidence type="ECO:0000313" key="5">
    <source>
        <dbReference type="EMBL" id="PZP26828.1"/>
    </source>
</evidence>
<keyword evidence="3" id="KW-0560">Oxidoreductase</keyword>
<dbReference type="Pfam" id="PF00171">
    <property type="entry name" value="Aldedh"/>
    <property type="match status" value="1"/>
</dbReference>
<dbReference type="Gene3D" id="3.40.309.10">
    <property type="entry name" value="Aldehyde Dehydrogenase, Chain A, domain 2"/>
    <property type="match status" value="1"/>
</dbReference>
<gene>
    <name evidence="5" type="ORF">DI599_01365</name>
</gene>
<comment type="similarity">
    <text evidence="1">Belongs to the aldehyde dehydrogenase family.</text>
</comment>
<evidence type="ECO:0000259" key="4">
    <source>
        <dbReference type="Pfam" id="PF00171"/>
    </source>
</evidence>
<dbReference type="FunFam" id="3.40.605.10:FF:000012">
    <property type="entry name" value="NAD-dependent succinate-semialdehyde dehydrogenase"/>
    <property type="match status" value="1"/>
</dbReference>
<organism evidence="5 6">
    <name type="scientific">Pseudomonas kuykendallii</name>
    <dbReference type="NCBI Taxonomy" id="1007099"/>
    <lineage>
        <taxon>Bacteria</taxon>
        <taxon>Pseudomonadati</taxon>
        <taxon>Pseudomonadota</taxon>
        <taxon>Gammaproteobacteria</taxon>
        <taxon>Pseudomonadales</taxon>
        <taxon>Pseudomonadaceae</taxon>
        <taxon>Pseudomonas</taxon>
    </lineage>
</organism>
<dbReference type="InterPro" id="IPR016162">
    <property type="entry name" value="Ald_DH_N"/>
</dbReference>
<dbReference type="InterPro" id="IPR047110">
    <property type="entry name" value="GABD/Sad-like"/>
</dbReference>
<comment type="caution">
    <text evidence="5">The sequence shown here is derived from an EMBL/GenBank/DDBJ whole genome shotgun (WGS) entry which is preliminary data.</text>
</comment>
<dbReference type="InterPro" id="IPR015590">
    <property type="entry name" value="Aldehyde_DH_dom"/>
</dbReference>
<evidence type="ECO:0000256" key="1">
    <source>
        <dbReference type="ARBA" id="ARBA00009986"/>
    </source>
</evidence>
<dbReference type="SUPFAM" id="SSF53720">
    <property type="entry name" value="ALDH-like"/>
    <property type="match status" value="1"/>
</dbReference>
<dbReference type="InterPro" id="IPR016161">
    <property type="entry name" value="Ald_DH/histidinol_DH"/>
</dbReference>
<sequence length="463" mass="49276">MAYATTNPYTGETLATFPDATDAEVGAALDVAQATFLNWREQPIAARLAVLQKAADLLRADAQGYARLLTLEMGKLFSEAQAEVELSAAIFEYYVENAEALLAPEALPSKDPAVLEAQLVHEPLGIILAIEPWNFPYYQIARIIAPQLAVGNVVVLKHASNVPQCAALFERLMLEAGLPEGGFTNLYATRGQIEAILNDPRVHGVALTGSEAAGALVAAQAGKALKKSTMELGGADAFIVLDDADLDKAVKWAVFGRHWNAGQVCCSSKRIILLESIYDAFLDKYHAGVAALKAGDPMDAQTSLAPLSSQGAADDVRRQVERAVAHGATVSVIGAEVPAQGAFVRPVMLTGLTPENPAYYEEFFGPVSLIFKARDEAEAIAIANDSPFGLGGSVFTRDIQRGKAVARQISTGMVYINHPTAVKADLPFGGVRRSGYGRELIGLGLKEFVNHKLIGVTDIDGGF</sequence>
<dbReference type="AlphaFoldDB" id="A0A2W5D8I3"/>
<proteinExistence type="inferred from homology"/>
<dbReference type="CDD" id="cd07100">
    <property type="entry name" value="ALDH_SSADH1_GabD1"/>
    <property type="match status" value="1"/>
</dbReference>
<evidence type="ECO:0000313" key="6">
    <source>
        <dbReference type="Proteomes" id="UP000249198"/>
    </source>
</evidence>
<dbReference type="FunFam" id="3.40.309.10:FF:000058">
    <property type="entry name" value="Succinate-semialdehyde dehydrogenase"/>
    <property type="match status" value="1"/>
</dbReference>
<evidence type="ECO:0000256" key="2">
    <source>
        <dbReference type="ARBA" id="ARBA00022857"/>
    </source>
</evidence>
<reference evidence="5 6" key="1">
    <citation type="submission" date="2017-08" db="EMBL/GenBank/DDBJ databases">
        <title>Infants hospitalized years apart are colonized by the same room-sourced microbial strains.</title>
        <authorList>
            <person name="Brooks B."/>
            <person name="Olm M.R."/>
            <person name="Firek B.A."/>
            <person name="Baker R."/>
            <person name="Thomas B.C."/>
            <person name="Morowitz M.J."/>
            <person name="Banfield J.F."/>
        </authorList>
    </citation>
    <scope>NUCLEOTIDE SEQUENCE [LARGE SCALE GENOMIC DNA]</scope>
    <source>
        <strain evidence="5">S2_009_000_R2_77</strain>
    </source>
</reference>